<evidence type="ECO:0000256" key="6">
    <source>
        <dbReference type="RuleBase" id="RU366034"/>
    </source>
</evidence>
<sequence length="336" mass="38167">MTPEGFRLPNGLADWPWSRRLNPHYEIVKAESDAWIESFNALNDRARRAFKKCDFSLLACLAYPTADRQHARTVCDLMNLFFLFDELSDIETEQEVRKQADDILDALLHPHRATSTRQSVLGEAAREFAGRAVGTLSPTSYSRFVESFAPHVDAMVQQAQDRGYGYCNRQSVESYMSVRRGTIGAKPAFAFLGGDADIPKSVHSHPLIQDLETCCMDMLIMSNDIYSYNVEQARGDDGHNIISVVMHEKGLDIAQAMDWVEDQYLRVTAQFLKARSRLPSWGDQIDSQVALYANGLGNWARAGDQWCFETERYFGKRGLDVQKTRWVILLPKEGRL</sequence>
<proteinExistence type="inferred from homology"/>
<dbReference type="PANTHER" id="PTHR35201">
    <property type="entry name" value="TERPENE SYNTHASE"/>
    <property type="match status" value="1"/>
</dbReference>
<protein>
    <recommendedName>
        <fullName evidence="6">Terpene synthase</fullName>
        <ecNumber evidence="6">4.2.3.-</ecNumber>
    </recommendedName>
</protein>
<dbReference type="GO" id="GO:0046872">
    <property type="term" value="F:metal ion binding"/>
    <property type="evidence" value="ECO:0007669"/>
    <property type="project" value="UniProtKB-KW"/>
</dbReference>
<evidence type="ECO:0000313" key="8">
    <source>
        <dbReference type="Proteomes" id="UP000030669"/>
    </source>
</evidence>
<dbReference type="RefSeq" id="XP_007867809.1">
    <property type="nucleotide sequence ID" value="XM_007869618.1"/>
</dbReference>
<comment type="cofactor">
    <cofactor evidence="1 6">
        <name>Mg(2+)</name>
        <dbReference type="ChEBI" id="CHEBI:18420"/>
    </cofactor>
</comment>
<keyword evidence="4 6" id="KW-0460">Magnesium</keyword>
<dbReference type="GeneID" id="19308810"/>
<dbReference type="Proteomes" id="UP000030669">
    <property type="component" value="Unassembled WGS sequence"/>
</dbReference>
<accession>S7RGY3</accession>
<name>S7RGY3_GLOTA</name>
<dbReference type="KEGG" id="gtr:GLOTRDRAFT_78472"/>
<dbReference type="AlphaFoldDB" id="S7RGY3"/>
<evidence type="ECO:0000256" key="1">
    <source>
        <dbReference type="ARBA" id="ARBA00001946"/>
    </source>
</evidence>
<evidence type="ECO:0000256" key="3">
    <source>
        <dbReference type="ARBA" id="ARBA00022723"/>
    </source>
</evidence>
<dbReference type="GO" id="GO:0010333">
    <property type="term" value="F:terpene synthase activity"/>
    <property type="evidence" value="ECO:0007669"/>
    <property type="project" value="InterPro"/>
</dbReference>
<dbReference type="InterPro" id="IPR034686">
    <property type="entry name" value="Terpene_cyclase-like_2"/>
</dbReference>
<dbReference type="OrthoDB" id="6486656at2759"/>
<dbReference type="SFLD" id="SFLDG01020">
    <property type="entry name" value="Terpene_Cyclase_Like_2"/>
    <property type="match status" value="1"/>
</dbReference>
<comment type="similarity">
    <text evidence="2 6">Belongs to the terpene synthase family.</text>
</comment>
<dbReference type="SUPFAM" id="SSF48576">
    <property type="entry name" value="Terpenoid synthases"/>
    <property type="match status" value="1"/>
</dbReference>
<evidence type="ECO:0000256" key="5">
    <source>
        <dbReference type="ARBA" id="ARBA00023239"/>
    </source>
</evidence>
<dbReference type="EMBL" id="KB469305">
    <property type="protein sequence ID" value="EPQ53470.1"/>
    <property type="molecule type" value="Genomic_DNA"/>
</dbReference>
<evidence type="ECO:0000256" key="4">
    <source>
        <dbReference type="ARBA" id="ARBA00022842"/>
    </source>
</evidence>
<dbReference type="PANTHER" id="PTHR35201:SF4">
    <property type="entry name" value="BETA-PINACENE SYNTHASE-RELATED"/>
    <property type="match status" value="1"/>
</dbReference>
<dbReference type="GO" id="GO:0008299">
    <property type="term" value="P:isoprenoid biosynthetic process"/>
    <property type="evidence" value="ECO:0007669"/>
    <property type="project" value="UniProtKB-ARBA"/>
</dbReference>
<dbReference type="Gene3D" id="1.10.600.10">
    <property type="entry name" value="Farnesyl Diphosphate Synthase"/>
    <property type="match status" value="1"/>
</dbReference>
<evidence type="ECO:0000313" key="7">
    <source>
        <dbReference type="EMBL" id="EPQ53470.1"/>
    </source>
</evidence>
<dbReference type="InterPro" id="IPR008949">
    <property type="entry name" value="Isoprenoid_synthase_dom_sf"/>
</dbReference>
<reference evidence="7 8" key="1">
    <citation type="journal article" date="2012" name="Science">
        <title>The Paleozoic origin of enzymatic lignin decomposition reconstructed from 31 fungal genomes.</title>
        <authorList>
            <person name="Floudas D."/>
            <person name="Binder M."/>
            <person name="Riley R."/>
            <person name="Barry K."/>
            <person name="Blanchette R.A."/>
            <person name="Henrissat B."/>
            <person name="Martinez A.T."/>
            <person name="Otillar R."/>
            <person name="Spatafora J.W."/>
            <person name="Yadav J.S."/>
            <person name="Aerts A."/>
            <person name="Benoit I."/>
            <person name="Boyd A."/>
            <person name="Carlson A."/>
            <person name="Copeland A."/>
            <person name="Coutinho P.M."/>
            <person name="de Vries R.P."/>
            <person name="Ferreira P."/>
            <person name="Findley K."/>
            <person name="Foster B."/>
            <person name="Gaskell J."/>
            <person name="Glotzer D."/>
            <person name="Gorecki P."/>
            <person name="Heitman J."/>
            <person name="Hesse C."/>
            <person name="Hori C."/>
            <person name="Igarashi K."/>
            <person name="Jurgens J.A."/>
            <person name="Kallen N."/>
            <person name="Kersten P."/>
            <person name="Kohler A."/>
            <person name="Kuees U."/>
            <person name="Kumar T.K.A."/>
            <person name="Kuo A."/>
            <person name="LaButti K."/>
            <person name="Larrondo L.F."/>
            <person name="Lindquist E."/>
            <person name="Ling A."/>
            <person name="Lombard V."/>
            <person name="Lucas S."/>
            <person name="Lundell T."/>
            <person name="Martin R."/>
            <person name="McLaughlin D.J."/>
            <person name="Morgenstern I."/>
            <person name="Morin E."/>
            <person name="Murat C."/>
            <person name="Nagy L.G."/>
            <person name="Nolan M."/>
            <person name="Ohm R.A."/>
            <person name="Patyshakuliyeva A."/>
            <person name="Rokas A."/>
            <person name="Ruiz-Duenas F.J."/>
            <person name="Sabat G."/>
            <person name="Salamov A."/>
            <person name="Samejima M."/>
            <person name="Schmutz J."/>
            <person name="Slot J.C."/>
            <person name="St John F."/>
            <person name="Stenlid J."/>
            <person name="Sun H."/>
            <person name="Sun S."/>
            <person name="Syed K."/>
            <person name="Tsang A."/>
            <person name="Wiebenga A."/>
            <person name="Young D."/>
            <person name="Pisabarro A."/>
            <person name="Eastwood D.C."/>
            <person name="Martin F."/>
            <person name="Cullen D."/>
            <person name="Grigoriev I.V."/>
            <person name="Hibbett D.S."/>
        </authorList>
    </citation>
    <scope>NUCLEOTIDE SEQUENCE [LARGE SCALE GENOMIC DNA]</scope>
    <source>
        <strain evidence="7 8">ATCC 11539</strain>
    </source>
</reference>
<organism evidence="7 8">
    <name type="scientific">Gloeophyllum trabeum (strain ATCC 11539 / FP-39264 / Madison 617)</name>
    <name type="common">Brown rot fungus</name>
    <dbReference type="NCBI Taxonomy" id="670483"/>
    <lineage>
        <taxon>Eukaryota</taxon>
        <taxon>Fungi</taxon>
        <taxon>Dikarya</taxon>
        <taxon>Basidiomycota</taxon>
        <taxon>Agaricomycotina</taxon>
        <taxon>Agaricomycetes</taxon>
        <taxon>Gloeophyllales</taxon>
        <taxon>Gloeophyllaceae</taxon>
        <taxon>Gloeophyllum</taxon>
    </lineage>
</organism>
<gene>
    <name evidence="7" type="ORF">GLOTRDRAFT_78472</name>
</gene>
<dbReference type="Pfam" id="PF19086">
    <property type="entry name" value="Terpene_syn_C_2"/>
    <property type="match status" value="1"/>
</dbReference>
<dbReference type="EC" id="4.2.3.-" evidence="6"/>
<keyword evidence="8" id="KW-1185">Reference proteome</keyword>
<keyword evidence="3 6" id="KW-0479">Metal-binding</keyword>
<evidence type="ECO:0000256" key="2">
    <source>
        <dbReference type="ARBA" id="ARBA00006333"/>
    </source>
</evidence>
<keyword evidence="5 6" id="KW-0456">Lyase</keyword>
<dbReference type="OMA" id="ASGAWFR"/>
<dbReference type="SFLD" id="SFLDS00005">
    <property type="entry name" value="Isoprenoid_Synthase_Type_I"/>
    <property type="match status" value="1"/>
</dbReference>
<dbReference type="eggNOG" id="ENOG502SJ0F">
    <property type="taxonomic scope" value="Eukaryota"/>
</dbReference>
<dbReference type="HOGENOM" id="CLU_042538_5_0_1"/>